<organism evidence="1 2">
    <name type="scientific">Brassica napus</name>
    <name type="common">Rape</name>
    <dbReference type="NCBI Taxonomy" id="3708"/>
    <lineage>
        <taxon>Eukaryota</taxon>
        <taxon>Viridiplantae</taxon>
        <taxon>Streptophyta</taxon>
        <taxon>Embryophyta</taxon>
        <taxon>Tracheophyta</taxon>
        <taxon>Spermatophyta</taxon>
        <taxon>Magnoliopsida</taxon>
        <taxon>eudicotyledons</taxon>
        <taxon>Gunneridae</taxon>
        <taxon>Pentapetalae</taxon>
        <taxon>rosids</taxon>
        <taxon>malvids</taxon>
        <taxon>Brassicales</taxon>
        <taxon>Brassicaceae</taxon>
        <taxon>Brassiceae</taxon>
        <taxon>Brassica</taxon>
    </lineage>
</organism>
<dbReference type="Gramene" id="CDY47935">
    <property type="protein sequence ID" value="CDY47935"/>
    <property type="gene ID" value="GSBRNA2T00088548001"/>
</dbReference>
<dbReference type="PaxDb" id="3708-A0A078IAL7"/>
<name>A0A078IAL7_BRANA</name>
<evidence type="ECO:0000313" key="2">
    <source>
        <dbReference type="Proteomes" id="UP000028999"/>
    </source>
</evidence>
<protein>
    <submittedName>
        <fullName evidence="1">BnaA02g08210D protein</fullName>
    </submittedName>
</protein>
<keyword evidence="2" id="KW-1185">Reference proteome</keyword>
<evidence type="ECO:0000313" key="1">
    <source>
        <dbReference type="EMBL" id="CDY47935.1"/>
    </source>
</evidence>
<dbReference type="EMBL" id="LK032745">
    <property type="protein sequence ID" value="CDY47935.1"/>
    <property type="molecule type" value="Genomic_DNA"/>
</dbReference>
<dbReference type="AlphaFoldDB" id="A0A078IAL7"/>
<sequence length="98" mass="11828">MKVMHHGRIIDEFVVCCHYHKEQISKTRNYKDNTFSLQIFVKSKVRRSKILLIRRKKKRKWEKGGNENLPFLSCFTSLSCHKFWVSTSKGRREKQIGW</sequence>
<proteinExistence type="predicted"/>
<gene>
    <name evidence="1" type="primary">BnaA02g08210D</name>
    <name evidence="1" type="ORF">GSBRNA2T00088548001</name>
</gene>
<accession>A0A078IAL7</accession>
<dbReference type="Proteomes" id="UP000028999">
    <property type="component" value="Unassembled WGS sequence"/>
</dbReference>
<reference evidence="1 2" key="1">
    <citation type="journal article" date="2014" name="Science">
        <title>Plant genetics. Early allopolyploid evolution in the post-Neolithic Brassica napus oilseed genome.</title>
        <authorList>
            <person name="Chalhoub B."/>
            <person name="Denoeud F."/>
            <person name="Liu S."/>
            <person name="Parkin I.A."/>
            <person name="Tang H."/>
            <person name="Wang X."/>
            <person name="Chiquet J."/>
            <person name="Belcram H."/>
            <person name="Tong C."/>
            <person name="Samans B."/>
            <person name="Correa M."/>
            <person name="Da Silva C."/>
            <person name="Just J."/>
            <person name="Falentin C."/>
            <person name="Koh C.S."/>
            <person name="Le Clainche I."/>
            <person name="Bernard M."/>
            <person name="Bento P."/>
            <person name="Noel B."/>
            <person name="Labadie K."/>
            <person name="Alberti A."/>
            <person name="Charles M."/>
            <person name="Arnaud D."/>
            <person name="Guo H."/>
            <person name="Daviaud C."/>
            <person name="Alamery S."/>
            <person name="Jabbari K."/>
            <person name="Zhao M."/>
            <person name="Edger P.P."/>
            <person name="Chelaifa H."/>
            <person name="Tack D."/>
            <person name="Lassalle G."/>
            <person name="Mestiri I."/>
            <person name="Schnel N."/>
            <person name="Le Paslier M.C."/>
            <person name="Fan G."/>
            <person name="Renault V."/>
            <person name="Bayer P.E."/>
            <person name="Golicz A.A."/>
            <person name="Manoli S."/>
            <person name="Lee T.H."/>
            <person name="Thi V.H."/>
            <person name="Chalabi S."/>
            <person name="Hu Q."/>
            <person name="Fan C."/>
            <person name="Tollenaere R."/>
            <person name="Lu Y."/>
            <person name="Battail C."/>
            <person name="Shen J."/>
            <person name="Sidebottom C.H."/>
            <person name="Wang X."/>
            <person name="Canaguier A."/>
            <person name="Chauveau A."/>
            <person name="Berard A."/>
            <person name="Deniot G."/>
            <person name="Guan M."/>
            <person name="Liu Z."/>
            <person name="Sun F."/>
            <person name="Lim Y.P."/>
            <person name="Lyons E."/>
            <person name="Town C.D."/>
            <person name="Bancroft I."/>
            <person name="Wang X."/>
            <person name="Meng J."/>
            <person name="Ma J."/>
            <person name="Pires J.C."/>
            <person name="King G.J."/>
            <person name="Brunel D."/>
            <person name="Delourme R."/>
            <person name="Renard M."/>
            <person name="Aury J.M."/>
            <person name="Adams K.L."/>
            <person name="Batley J."/>
            <person name="Snowdon R.J."/>
            <person name="Tost J."/>
            <person name="Edwards D."/>
            <person name="Zhou Y."/>
            <person name="Hua W."/>
            <person name="Sharpe A.G."/>
            <person name="Paterson A.H."/>
            <person name="Guan C."/>
            <person name="Wincker P."/>
        </authorList>
    </citation>
    <scope>NUCLEOTIDE SEQUENCE [LARGE SCALE GENOMIC DNA]</scope>
    <source>
        <strain evidence="2">cv. Darmor-bzh</strain>
    </source>
</reference>